<sequence>MNTVLELFVTLSRWCRGHLDEIALALVAALLVLFGPACNAWLQRQAGSLHFLLRTLLFVLLCAVGYGLLIVQASPWLARALAQLNDYALGPALLLAFVAVGVLAERR</sequence>
<proteinExistence type="predicted"/>
<keyword evidence="1" id="KW-0812">Transmembrane</keyword>
<reference evidence="3" key="1">
    <citation type="submission" date="2016-10" db="EMBL/GenBank/DDBJ databases">
        <authorList>
            <person name="Varghese N."/>
            <person name="Submissions S."/>
        </authorList>
    </citation>
    <scope>NUCLEOTIDE SEQUENCE [LARGE SCALE GENOMIC DNA]</scope>
    <source>
        <strain evidence="3">CCTCC 2012022</strain>
    </source>
</reference>
<dbReference type="RefSeq" id="WP_090212363.1">
    <property type="nucleotide sequence ID" value="NZ_LT629780.1"/>
</dbReference>
<accession>A0A1H2EVY0</accession>
<feature type="transmembrane region" description="Helical" evidence="1">
    <location>
        <begin position="51"/>
        <end position="75"/>
    </location>
</feature>
<protein>
    <recommendedName>
        <fullName evidence="4">DUF3392 domain-containing protein</fullName>
    </recommendedName>
</protein>
<organism evidence="2 3">
    <name type="scientific">Geopseudomonas guangdongensis</name>
    <dbReference type="NCBI Taxonomy" id="1245526"/>
    <lineage>
        <taxon>Bacteria</taxon>
        <taxon>Pseudomonadati</taxon>
        <taxon>Pseudomonadota</taxon>
        <taxon>Gammaproteobacteria</taxon>
        <taxon>Pseudomonadales</taxon>
        <taxon>Pseudomonadaceae</taxon>
        <taxon>Geopseudomonas</taxon>
    </lineage>
</organism>
<keyword evidence="1" id="KW-1133">Transmembrane helix</keyword>
<evidence type="ECO:0000313" key="2">
    <source>
        <dbReference type="EMBL" id="SDT98868.1"/>
    </source>
</evidence>
<dbReference type="AlphaFoldDB" id="A0A1H2EVY0"/>
<dbReference type="Pfam" id="PF11872">
    <property type="entry name" value="DUF3392"/>
    <property type="match status" value="1"/>
</dbReference>
<evidence type="ECO:0000313" key="3">
    <source>
        <dbReference type="Proteomes" id="UP000243063"/>
    </source>
</evidence>
<feature type="transmembrane region" description="Helical" evidence="1">
    <location>
        <begin position="87"/>
        <end position="104"/>
    </location>
</feature>
<gene>
    <name evidence="2" type="ORF">SAMN05216580_0847</name>
</gene>
<evidence type="ECO:0008006" key="4">
    <source>
        <dbReference type="Google" id="ProtNLM"/>
    </source>
</evidence>
<keyword evidence="3" id="KW-1185">Reference proteome</keyword>
<dbReference type="STRING" id="1245526.SAMN05216580_0847"/>
<dbReference type="Proteomes" id="UP000243063">
    <property type="component" value="Chromosome I"/>
</dbReference>
<feature type="transmembrane region" description="Helical" evidence="1">
    <location>
        <begin position="22"/>
        <end position="42"/>
    </location>
</feature>
<dbReference type="InterPro" id="IPR021813">
    <property type="entry name" value="DUF3392"/>
</dbReference>
<dbReference type="EMBL" id="LT629780">
    <property type="protein sequence ID" value="SDT98868.1"/>
    <property type="molecule type" value="Genomic_DNA"/>
</dbReference>
<evidence type="ECO:0000256" key="1">
    <source>
        <dbReference type="SAM" id="Phobius"/>
    </source>
</evidence>
<name>A0A1H2EVY0_9GAMM</name>
<keyword evidence="1" id="KW-0472">Membrane</keyword>